<accession>A0A151NDI6</accession>
<keyword evidence="2" id="KW-0963">Cytoplasm</keyword>
<dbReference type="Proteomes" id="UP000050525">
    <property type="component" value="Unassembled WGS sequence"/>
</dbReference>
<dbReference type="Pfam" id="PF13516">
    <property type="entry name" value="LRR_6"/>
    <property type="match status" value="3"/>
</dbReference>
<evidence type="ECO:0000256" key="4">
    <source>
        <dbReference type="SAM" id="SignalP"/>
    </source>
</evidence>
<dbReference type="InterPro" id="IPR050637">
    <property type="entry name" value="NLRP_innate_immun_reg"/>
</dbReference>
<comment type="subcellular location">
    <subcellularLocation>
        <location evidence="1">Cytoplasm</location>
    </subcellularLocation>
</comment>
<dbReference type="SUPFAM" id="SSF52047">
    <property type="entry name" value="RNI-like"/>
    <property type="match status" value="1"/>
</dbReference>
<dbReference type="GO" id="GO:0005737">
    <property type="term" value="C:cytoplasm"/>
    <property type="evidence" value="ECO:0007669"/>
    <property type="project" value="UniProtKB-SubCell"/>
</dbReference>
<dbReference type="PANTHER" id="PTHR45690">
    <property type="entry name" value="NACHT, LRR AND PYD DOMAINS-CONTAINING PROTEIN 12"/>
    <property type="match status" value="1"/>
</dbReference>
<keyword evidence="3" id="KW-0677">Repeat</keyword>
<reference evidence="5 6" key="1">
    <citation type="journal article" date="2012" name="Genome Biol.">
        <title>Sequencing three crocodilian genomes to illuminate the evolution of archosaurs and amniotes.</title>
        <authorList>
            <person name="St John J.A."/>
            <person name="Braun E.L."/>
            <person name="Isberg S.R."/>
            <person name="Miles L.G."/>
            <person name="Chong A.Y."/>
            <person name="Gongora J."/>
            <person name="Dalzell P."/>
            <person name="Moran C."/>
            <person name="Bed'hom B."/>
            <person name="Abzhanov A."/>
            <person name="Burgess S.C."/>
            <person name="Cooksey A.M."/>
            <person name="Castoe T.A."/>
            <person name="Crawford N.G."/>
            <person name="Densmore L.D."/>
            <person name="Drew J.C."/>
            <person name="Edwards S.V."/>
            <person name="Faircloth B.C."/>
            <person name="Fujita M.K."/>
            <person name="Greenwold M.J."/>
            <person name="Hoffmann F.G."/>
            <person name="Howard J.M."/>
            <person name="Iguchi T."/>
            <person name="Janes D.E."/>
            <person name="Khan S.Y."/>
            <person name="Kohno S."/>
            <person name="de Koning A.J."/>
            <person name="Lance S.L."/>
            <person name="McCarthy F.M."/>
            <person name="McCormack J.E."/>
            <person name="Merchant M.E."/>
            <person name="Peterson D.G."/>
            <person name="Pollock D.D."/>
            <person name="Pourmand N."/>
            <person name="Raney B.J."/>
            <person name="Roessler K.A."/>
            <person name="Sanford J.R."/>
            <person name="Sawyer R.H."/>
            <person name="Schmidt C.J."/>
            <person name="Triplett E.W."/>
            <person name="Tuberville T.D."/>
            <person name="Venegas-Anaya M."/>
            <person name="Howard J.T."/>
            <person name="Jarvis E.D."/>
            <person name="Guillette L.J.Jr."/>
            <person name="Glenn T.C."/>
            <person name="Green R.E."/>
            <person name="Ray D.A."/>
        </authorList>
    </citation>
    <scope>NUCLEOTIDE SEQUENCE [LARGE SCALE GENOMIC DNA]</scope>
    <source>
        <strain evidence="5">KSC_2009_1</strain>
    </source>
</reference>
<feature type="chain" id="PRO_5007585971" description="NACHT, LRR and PYD domains-containing protein 12-like" evidence="4">
    <location>
        <begin position="19"/>
        <end position="219"/>
    </location>
</feature>
<protein>
    <recommendedName>
        <fullName evidence="7">NACHT, LRR and PYD domains-containing protein 12-like</fullName>
    </recommendedName>
</protein>
<feature type="signal peptide" evidence="4">
    <location>
        <begin position="1"/>
        <end position="18"/>
    </location>
</feature>
<evidence type="ECO:0000313" key="5">
    <source>
        <dbReference type="EMBL" id="KYO34699.1"/>
    </source>
</evidence>
<dbReference type="InterPro" id="IPR032675">
    <property type="entry name" value="LRR_dom_sf"/>
</dbReference>
<comment type="caution">
    <text evidence="5">The sequence shown here is derived from an EMBL/GenBank/DDBJ whole genome shotgun (WGS) entry which is preliminary data.</text>
</comment>
<evidence type="ECO:0008006" key="7">
    <source>
        <dbReference type="Google" id="ProtNLM"/>
    </source>
</evidence>
<dbReference type="InterPro" id="IPR001611">
    <property type="entry name" value="Leu-rich_rpt"/>
</dbReference>
<dbReference type="PANTHER" id="PTHR45690:SF19">
    <property type="entry name" value="NACHT, LRR AND PYD DOMAINS-CONTAINING PROTEIN 3"/>
    <property type="match status" value="1"/>
</dbReference>
<evidence type="ECO:0000313" key="6">
    <source>
        <dbReference type="Proteomes" id="UP000050525"/>
    </source>
</evidence>
<keyword evidence="4" id="KW-0732">Signal</keyword>
<dbReference type="AlphaFoldDB" id="A0A151NDI6"/>
<evidence type="ECO:0000256" key="2">
    <source>
        <dbReference type="ARBA" id="ARBA00022490"/>
    </source>
</evidence>
<dbReference type="SMART" id="SM00368">
    <property type="entry name" value="LRR_RI"/>
    <property type="match status" value="6"/>
</dbReference>
<dbReference type="EMBL" id="AKHW03003359">
    <property type="protein sequence ID" value="KYO34699.1"/>
    <property type="molecule type" value="Genomic_DNA"/>
</dbReference>
<evidence type="ECO:0000256" key="3">
    <source>
        <dbReference type="ARBA" id="ARBA00022737"/>
    </source>
</evidence>
<evidence type="ECO:0000256" key="1">
    <source>
        <dbReference type="ARBA" id="ARBA00004496"/>
    </source>
</evidence>
<dbReference type="KEGG" id="amj:102570912"/>
<sequence length="219" mass="23340">MHWFLLAEGLRCCSLTDACCRLLAAALSTSPNLMQLDLSGNKDLGAGGVQLLCERLTNPSCKLQTLRLHSCCLTDGCCGDLTAALKTNPSLTELNLGGNTGLGDVGVQLLSEWLRHPSCKFQTLGLWGCDLTDASCGDLASALSTSPSLTLLDLGYNTGLGAGGVRRLCEGLRHPSCKLQTLGLSLHKLDAETKQDLEAVKGIKPGLVIEELKWLVFNW</sequence>
<proteinExistence type="predicted"/>
<gene>
    <name evidence="5" type="ORF">Y1Q_0020171</name>
</gene>
<organism evidence="5 6">
    <name type="scientific">Alligator mississippiensis</name>
    <name type="common">American alligator</name>
    <dbReference type="NCBI Taxonomy" id="8496"/>
    <lineage>
        <taxon>Eukaryota</taxon>
        <taxon>Metazoa</taxon>
        <taxon>Chordata</taxon>
        <taxon>Craniata</taxon>
        <taxon>Vertebrata</taxon>
        <taxon>Euteleostomi</taxon>
        <taxon>Archelosauria</taxon>
        <taxon>Archosauria</taxon>
        <taxon>Crocodylia</taxon>
        <taxon>Alligatoridae</taxon>
        <taxon>Alligatorinae</taxon>
        <taxon>Alligator</taxon>
    </lineage>
</organism>
<dbReference type="OrthoDB" id="9428285at2759"/>
<dbReference type="Gene3D" id="3.80.10.10">
    <property type="entry name" value="Ribonuclease Inhibitor"/>
    <property type="match status" value="2"/>
</dbReference>
<name>A0A151NDI6_ALLMI</name>
<keyword evidence="6" id="KW-1185">Reference proteome</keyword>